<keyword evidence="1" id="KW-0812">Transmembrane</keyword>
<feature type="transmembrane region" description="Helical" evidence="1">
    <location>
        <begin position="42"/>
        <end position="60"/>
    </location>
</feature>
<proteinExistence type="predicted"/>
<reference evidence="2 3" key="1">
    <citation type="submission" date="2020-01" db="EMBL/GenBank/DDBJ databases">
        <title>Leptobacterium flavescens.</title>
        <authorList>
            <person name="Wang G."/>
        </authorList>
    </citation>
    <scope>NUCLEOTIDE SEQUENCE [LARGE SCALE GENOMIC DNA]</scope>
    <source>
        <strain evidence="2 3">KCTC 22160</strain>
    </source>
</reference>
<feature type="transmembrane region" description="Helical" evidence="1">
    <location>
        <begin position="12"/>
        <end position="30"/>
    </location>
</feature>
<keyword evidence="1" id="KW-0472">Membrane</keyword>
<evidence type="ECO:0000313" key="3">
    <source>
        <dbReference type="Proteomes" id="UP000468581"/>
    </source>
</evidence>
<feature type="transmembrane region" description="Helical" evidence="1">
    <location>
        <begin position="72"/>
        <end position="92"/>
    </location>
</feature>
<accession>A0A6P0UT10</accession>
<dbReference type="RefSeq" id="WP_163608235.1">
    <property type="nucleotide sequence ID" value="NZ_JAABOO010000003.1"/>
</dbReference>
<organism evidence="2 3">
    <name type="scientific">Leptobacterium flavescens</name>
    <dbReference type="NCBI Taxonomy" id="472055"/>
    <lineage>
        <taxon>Bacteria</taxon>
        <taxon>Pseudomonadati</taxon>
        <taxon>Bacteroidota</taxon>
        <taxon>Flavobacteriia</taxon>
        <taxon>Flavobacteriales</taxon>
        <taxon>Flavobacteriaceae</taxon>
        <taxon>Leptobacterium</taxon>
    </lineage>
</organism>
<evidence type="ECO:0000256" key="1">
    <source>
        <dbReference type="SAM" id="Phobius"/>
    </source>
</evidence>
<gene>
    <name evidence="2" type="ORF">GWK08_15995</name>
</gene>
<evidence type="ECO:0000313" key="2">
    <source>
        <dbReference type="EMBL" id="NER14959.1"/>
    </source>
</evidence>
<keyword evidence="1" id="KW-1133">Transmembrane helix</keyword>
<name>A0A6P0UT10_9FLAO</name>
<comment type="caution">
    <text evidence="2">The sequence shown here is derived from an EMBL/GenBank/DDBJ whole genome shotgun (WGS) entry which is preliminary data.</text>
</comment>
<dbReference type="Proteomes" id="UP000468581">
    <property type="component" value="Unassembled WGS sequence"/>
</dbReference>
<dbReference type="AlphaFoldDB" id="A0A6P0UT10"/>
<protein>
    <submittedName>
        <fullName evidence="2">Uncharacterized protein</fullName>
    </submittedName>
</protein>
<keyword evidence="3" id="KW-1185">Reference proteome</keyword>
<sequence length="95" mass="10779">MIKVSNKLLCYSGLWVSGYFTSFYTLYLLRIDGAIISAFRELLTLPAFGIAVTVFILVLRNMIRERKVFDKWVVAGLVLAVINLSFVILSFLNVL</sequence>
<dbReference type="EMBL" id="JAABOO010000003">
    <property type="protein sequence ID" value="NER14959.1"/>
    <property type="molecule type" value="Genomic_DNA"/>
</dbReference>